<feature type="compositionally biased region" description="Polar residues" evidence="1">
    <location>
        <begin position="664"/>
        <end position="687"/>
    </location>
</feature>
<evidence type="ECO:0000256" key="2">
    <source>
        <dbReference type="SAM" id="Phobius"/>
    </source>
</evidence>
<dbReference type="PANTHER" id="PTHR35859:SF5">
    <property type="entry name" value="ION TRANSPORT DOMAIN-CONTAINING PROTEIN"/>
    <property type="match status" value="1"/>
</dbReference>
<evidence type="ECO:0000256" key="1">
    <source>
        <dbReference type="SAM" id="MobiDB-lite"/>
    </source>
</evidence>
<feature type="compositionally biased region" description="Low complexity" evidence="1">
    <location>
        <begin position="636"/>
        <end position="647"/>
    </location>
</feature>
<proteinExistence type="predicted"/>
<organism evidence="4 5">
    <name type="scientific">Macrophomina phaseolina</name>
    <dbReference type="NCBI Taxonomy" id="35725"/>
    <lineage>
        <taxon>Eukaryota</taxon>
        <taxon>Fungi</taxon>
        <taxon>Dikarya</taxon>
        <taxon>Ascomycota</taxon>
        <taxon>Pezizomycotina</taxon>
        <taxon>Dothideomycetes</taxon>
        <taxon>Dothideomycetes incertae sedis</taxon>
        <taxon>Botryosphaeriales</taxon>
        <taxon>Botryosphaeriaceae</taxon>
        <taxon>Macrophomina</taxon>
    </lineage>
</organism>
<feature type="transmembrane region" description="Helical" evidence="2">
    <location>
        <begin position="446"/>
        <end position="467"/>
    </location>
</feature>
<comment type="caution">
    <text evidence="4">The sequence shown here is derived from an EMBL/GenBank/DDBJ whole genome shotgun (WGS) entry which is preliminary data.</text>
</comment>
<keyword evidence="5" id="KW-1185">Reference proteome</keyword>
<sequence length="731" mass="81212">MAAETATVKLTVPLPEAPEIRDDESFSEVARKLSLYIIEAVDSPLGWEDLRSSKHMKKLQPLINKLSNEVHHLAVVAALLALKGHFRAIESDDDRGINESRGLACEVVAWQFVLTLSEREALDYLLFELHKPGENDEDDSDDEESRVSRGRANGSGQHSNGEPTERTGLLSGGHTPGHGTANGNGAANGNGNGNRTKSRSSSRSINRHIPGEEYEATGGEGFAEPFLNLNTLEIAAVANAKKFLSQRAIQEIINGIWSGEIVFWEALKVHAVKKPKYYNKNLGDPWCRLRVPRYMKTYEIVFFLCFLGLFYVVSIQRNMESITVWEIVFYLFVAGFAFDEWSEFVEAGARFYATDIWSLWDIGIIIVGLVFFITSRKIIAKSLRPWTDEVKGMIGLAQDNKQLLEVSFSILALHSLFLTPRIFSLLSLSPYYGTLLPCLKEMGKQIIRFLGFVLIIYLGFFTTFALLARGHVALRDTSITVLKVFFGGGVIGFDIAPKISPYLGLPVMIVFVCMTNQLLITSMMAYVNNSLRQVLDSSREEYLYVYSIYVLEASTSNKLAYFFPPFNLVPVVLFRPILMVLPERAARRARIVLLKATHAPFVGIIWCYEYWQGYVWKKNAARRETMGIEITNRTQAPSSSAAMPSRPVKTSLSGRSTAVPASLVQASKRNPQQLGRSGTVSLSSAARTGTFAPGSADGASASETMRLLKELSAQVEELRATVVKQQQGPGQ</sequence>
<dbReference type="PANTHER" id="PTHR35859">
    <property type="entry name" value="NONSELECTIVE CATION CHANNEL PROTEIN"/>
    <property type="match status" value="1"/>
</dbReference>
<feature type="transmembrane region" description="Helical" evidence="2">
    <location>
        <begin position="403"/>
        <end position="426"/>
    </location>
</feature>
<feature type="region of interest" description="Disordered" evidence="1">
    <location>
        <begin position="131"/>
        <end position="207"/>
    </location>
</feature>
<feature type="transmembrane region" description="Helical" evidence="2">
    <location>
        <begin position="322"/>
        <end position="338"/>
    </location>
</feature>
<feature type="compositionally biased region" description="Low complexity" evidence="1">
    <location>
        <begin position="193"/>
        <end position="204"/>
    </location>
</feature>
<dbReference type="Pfam" id="PF23317">
    <property type="entry name" value="YVC1_C"/>
    <property type="match status" value="1"/>
</dbReference>
<feature type="transmembrane region" description="Helical" evidence="2">
    <location>
        <begin position="297"/>
        <end position="315"/>
    </location>
</feature>
<feature type="domain" description="Calcium channel YVC1-like C-terminal transmembrane" evidence="3">
    <location>
        <begin position="303"/>
        <end position="609"/>
    </location>
</feature>
<reference evidence="4 5" key="1">
    <citation type="journal article" date="2021" name="Nat. Commun.">
        <title>Genetic determinants of endophytism in the Arabidopsis root mycobiome.</title>
        <authorList>
            <person name="Mesny F."/>
            <person name="Miyauchi S."/>
            <person name="Thiergart T."/>
            <person name="Pickel B."/>
            <person name="Atanasova L."/>
            <person name="Karlsson M."/>
            <person name="Huettel B."/>
            <person name="Barry K.W."/>
            <person name="Haridas S."/>
            <person name="Chen C."/>
            <person name="Bauer D."/>
            <person name="Andreopoulos W."/>
            <person name="Pangilinan J."/>
            <person name="LaButti K."/>
            <person name="Riley R."/>
            <person name="Lipzen A."/>
            <person name="Clum A."/>
            <person name="Drula E."/>
            <person name="Henrissat B."/>
            <person name="Kohler A."/>
            <person name="Grigoriev I.V."/>
            <person name="Martin F.M."/>
            <person name="Hacquard S."/>
        </authorList>
    </citation>
    <scope>NUCLEOTIDE SEQUENCE [LARGE SCALE GENOMIC DNA]</scope>
    <source>
        <strain evidence="4 5">MPI-SDFR-AT-0080</strain>
    </source>
</reference>
<dbReference type="InterPro" id="IPR052971">
    <property type="entry name" value="TRP_calcium_channel"/>
</dbReference>
<feature type="region of interest" description="Disordered" evidence="1">
    <location>
        <begin position="632"/>
        <end position="703"/>
    </location>
</feature>
<dbReference type="EMBL" id="JAGTJR010000023">
    <property type="protein sequence ID" value="KAH7043207.1"/>
    <property type="molecule type" value="Genomic_DNA"/>
</dbReference>
<keyword evidence="2" id="KW-0472">Membrane</keyword>
<feature type="transmembrane region" description="Helical" evidence="2">
    <location>
        <begin position="502"/>
        <end position="527"/>
    </location>
</feature>
<keyword evidence="2" id="KW-1133">Transmembrane helix</keyword>
<feature type="compositionally biased region" description="Gly residues" evidence="1">
    <location>
        <begin position="170"/>
        <end position="192"/>
    </location>
</feature>
<accession>A0ABQ8G2W6</accession>
<dbReference type="Proteomes" id="UP000774617">
    <property type="component" value="Unassembled WGS sequence"/>
</dbReference>
<feature type="transmembrane region" description="Helical" evidence="2">
    <location>
        <begin position="479"/>
        <end position="496"/>
    </location>
</feature>
<dbReference type="InterPro" id="IPR056336">
    <property type="entry name" value="YVC1_C"/>
</dbReference>
<protein>
    <recommendedName>
        <fullName evidence="3">Calcium channel YVC1-like C-terminal transmembrane domain-containing protein</fullName>
    </recommendedName>
</protein>
<gene>
    <name evidence="4" type="ORF">B0J12DRAFT_760907</name>
</gene>
<keyword evidence="2" id="KW-0812">Transmembrane</keyword>
<feature type="compositionally biased region" description="Acidic residues" evidence="1">
    <location>
        <begin position="135"/>
        <end position="144"/>
    </location>
</feature>
<evidence type="ECO:0000313" key="5">
    <source>
        <dbReference type="Proteomes" id="UP000774617"/>
    </source>
</evidence>
<feature type="transmembrane region" description="Helical" evidence="2">
    <location>
        <begin position="358"/>
        <end position="375"/>
    </location>
</feature>
<evidence type="ECO:0000259" key="3">
    <source>
        <dbReference type="Pfam" id="PF23317"/>
    </source>
</evidence>
<name>A0ABQ8G2W6_9PEZI</name>
<evidence type="ECO:0000313" key="4">
    <source>
        <dbReference type="EMBL" id="KAH7043207.1"/>
    </source>
</evidence>